<evidence type="ECO:0000256" key="1">
    <source>
        <dbReference type="SAM" id="MobiDB-lite"/>
    </source>
</evidence>
<dbReference type="Gene3D" id="1.10.150.50">
    <property type="entry name" value="Transcription Factor, Ets-1"/>
    <property type="match status" value="1"/>
</dbReference>
<sequence length="352" mass="40593">MSEQSTPASTSTTTTEENPTPTLAEAVRKFKTDELIDFLRKEEDLELDDDDLEIFRKQKVIGRDFLNSTKQDFRDYGLKGGPAKRLADFAKEVKEKKLRAYSSYKTRKDFEGVMRKFGIDGKNIKKIPSFSPETEKIEDNDKELQYCINHLKYIMSDLGSAADSNEALRCEYISTILHASLHIARRITKKRISLEPEFEIIGDEATGRVDFAIKKVLDTLDEELICITEGKQSDLAKGYMQNIMQLESSYHTNTRKRKASEAFDDKFDYLYGIVSTATDWHFIMYTPEKIYRTKATYNVPLAEDILEDDAELCRNLKKVLEVIVGLLKDRVNVDDSPAIKRARTEQYIKKRK</sequence>
<comment type="caution">
    <text evidence="2">The sequence shown here is derived from an EMBL/GenBank/DDBJ whole genome shotgun (WGS) entry which is preliminary data.</text>
</comment>
<reference evidence="2 3" key="1">
    <citation type="submission" date="2018-08" db="EMBL/GenBank/DDBJ databases">
        <title>Genome and evolution of the arbuscular mycorrhizal fungus Diversispora epigaea (formerly Glomus versiforme) and its bacterial endosymbionts.</title>
        <authorList>
            <person name="Sun X."/>
            <person name="Fei Z."/>
            <person name="Harrison M."/>
        </authorList>
    </citation>
    <scope>NUCLEOTIDE SEQUENCE [LARGE SCALE GENOMIC DNA]</scope>
    <source>
        <strain evidence="2 3">IT104</strain>
    </source>
</reference>
<evidence type="ECO:0000313" key="3">
    <source>
        <dbReference type="Proteomes" id="UP000266861"/>
    </source>
</evidence>
<proteinExistence type="predicted"/>
<dbReference type="Proteomes" id="UP000266861">
    <property type="component" value="Unassembled WGS sequence"/>
</dbReference>
<dbReference type="EMBL" id="PQFF01000337">
    <property type="protein sequence ID" value="RHZ58323.1"/>
    <property type="molecule type" value="Genomic_DNA"/>
</dbReference>
<dbReference type="InterPro" id="IPR013761">
    <property type="entry name" value="SAM/pointed_sf"/>
</dbReference>
<gene>
    <name evidence="2" type="ORF">Glove_374g32</name>
</gene>
<dbReference type="AlphaFoldDB" id="A0A397HAA2"/>
<name>A0A397HAA2_9GLOM</name>
<organism evidence="2 3">
    <name type="scientific">Diversispora epigaea</name>
    <dbReference type="NCBI Taxonomy" id="1348612"/>
    <lineage>
        <taxon>Eukaryota</taxon>
        <taxon>Fungi</taxon>
        <taxon>Fungi incertae sedis</taxon>
        <taxon>Mucoromycota</taxon>
        <taxon>Glomeromycotina</taxon>
        <taxon>Glomeromycetes</taxon>
        <taxon>Diversisporales</taxon>
        <taxon>Diversisporaceae</taxon>
        <taxon>Diversispora</taxon>
    </lineage>
</organism>
<accession>A0A397HAA2</accession>
<evidence type="ECO:0008006" key="4">
    <source>
        <dbReference type="Google" id="ProtNLM"/>
    </source>
</evidence>
<feature type="region of interest" description="Disordered" evidence="1">
    <location>
        <begin position="1"/>
        <end position="23"/>
    </location>
</feature>
<dbReference type="OrthoDB" id="2432732at2759"/>
<evidence type="ECO:0000313" key="2">
    <source>
        <dbReference type="EMBL" id="RHZ58323.1"/>
    </source>
</evidence>
<protein>
    <recommendedName>
        <fullName evidence="4">SAM domain-containing protein</fullName>
    </recommendedName>
</protein>
<keyword evidence="3" id="KW-1185">Reference proteome</keyword>